<dbReference type="EMBL" id="QLNI01000050">
    <property type="protein sequence ID" value="RAM00391.1"/>
    <property type="molecule type" value="Genomic_DNA"/>
</dbReference>
<dbReference type="Proteomes" id="UP000293902">
    <property type="component" value="Chromosome"/>
</dbReference>
<protein>
    <submittedName>
        <fullName evidence="1">GNAT family N-acetyltransferase</fullName>
    </submittedName>
</protein>
<dbReference type="Gene3D" id="3.40.630.30">
    <property type="match status" value="1"/>
</dbReference>
<dbReference type="SUPFAM" id="SSF55729">
    <property type="entry name" value="Acyl-CoA N-acyltransferases (Nat)"/>
    <property type="match status" value="1"/>
</dbReference>
<reference evidence="1 4" key="2">
    <citation type="submission" date="2019-02" db="EMBL/GenBank/DDBJ databases">
        <title>Complete genome sequence of Desulfobacter hydrogenophilus AcRS1.</title>
        <authorList>
            <person name="Marietou A."/>
            <person name="Lund M.B."/>
            <person name="Marshall I.P.G."/>
            <person name="Schreiber L."/>
            <person name="Jorgensen B."/>
        </authorList>
    </citation>
    <scope>NUCLEOTIDE SEQUENCE [LARGE SCALE GENOMIC DNA]</scope>
    <source>
        <strain evidence="1 4">AcRS1</strain>
    </source>
</reference>
<name>A0A328F743_9BACT</name>
<evidence type="ECO:0000313" key="3">
    <source>
        <dbReference type="Proteomes" id="UP000248798"/>
    </source>
</evidence>
<evidence type="ECO:0000313" key="4">
    <source>
        <dbReference type="Proteomes" id="UP000293902"/>
    </source>
</evidence>
<accession>A0A328F743</accession>
<gene>
    <name evidence="2" type="ORF">DO021_19360</name>
    <name evidence="1" type="ORF">EYB58_10225</name>
</gene>
<evidence type="ECO:0000313" key="2">
    <source>
        <dbReference type="EMBL" id="RAM00391.1"/>
    </source>
</evidence>
<proteinExistence type="predicted"/>
<reference evidence="2 3" key="1">
    <citation type="submission" date="2018-06" db="EMBL/GenBank/DDBJ databases">
        <title>Complete Genome Sequence of Desulfobacter hydrogenophilus (DSM3380).</title>
        <authorList>
            <person name="Marietou A."/>
            <person name="Schreiber L."/>
            <person name="Marshall I."/>
            <person name="Jorgensen B."/>
        </authorList>
    </citation>
    <scope>NUCLEOTIDE SEQUENCE [LARGE SCALE GENOMIC DNA]</scope>
    <source>
        <strain evidence="2 3">DSM 3380</strain>
    </source>
</reference>
<dbReference type="AlphaFoldDB" id="A0A328F743"/>
<dbReference type="InterPro" id="IPR016181">
    <property type="entry name" value="Acyl_CoA_acyltransferase"/>
</dbReference>
<sequence>MTDMSLNLRPFHENDGSELSDLYQRVWGTRLDDAYWHWKYIAPPFKTIANVVTEPDGKIVAFTGVWVRRVRVKGEVHSSYQVVDVMADPKYRGGVAFGWIMDIMRDLVITQKKMVYGFTNEVSHVVFRKIFKKYLLIDVNRPLIALVLNPGKLIKVPEGLRAAAGLVTENIVNARMAFVSSKGILVERTDTVPDDIEQLWDAVKDDYPFRLIASPDYLRWRFQGSQDQYQIWVAKKNNRLAGYLVTSLKKKNDKIKGYLVDWVFPLETPHIFRVLLKQALHWFLQKDTNVVEALLINDKDPVLKELKSFFFIKGRRCKNFLLGCADPAGYQIENISTQDLFIGRGDSDFSTSYFS</sequence>
<dbReference type="OrthoDB" id="5422175at2"/>
<evidence type="ECO:0000313" key="1">
    <source>
        <dbReference type="EMBL" id="QBH13264.1"/>
    </source>
</evidence>
<dbReference type="Proteomes" id="UP000248798">
    <property type="component" value="Unassembled WGS sequence"/>
</dbReference>
<dbReference type="EMBL" id="CP036313">
    <property type="protein sequence ID" value="QBH13264.1"/>
    <property type="molecule type" value="Genomic_DNA"/>
</dbReference>
<dbReference type="RefSeq" id="WP_111959735.1">
    <property type="nucleotide sequence ID" value="NZ_CP036313.1"/>
</dbReference>
<keyword evidence="4" id="KW-1185">Reference proteome</keyword>
<organism evidence="2 3">
    <name type="scientific">Desulfobacter hydrogenophilus</name>
    <dbReference type="NCBI Taxonomy" id="2291"/>
    <lineage>
        <taxon>Bacteria</taxon>
        <taxon>Pseudomonadati</taxon>
        <taxon>Thermodesulfobacteriota</taxon>
        <taxon>Desulfobacteria</taxon>
        <taxon>Desulfobacterales</taxon>
        <taxon>Desulfobacteraceae</taxon>
        <taxon>Desulfobacter</taxon>
    </lineage>
</organism>